<dbReference type="EMBL" id="FOXR01000030">
    <property type="protein sequence ID" value="SFQ35213.1"/>
    <property type="molecule type" value="Genomic_DNA"/>
</dbReference>
<protein>
    <submittedName>
        <fullName evidence="3">Vancomycin resistance protein YoaR, contains peptidoglycan-binding and VanW domains</fullName>
    </submittedName>
</protein>
<dbReference type="Proteomes" id="UP000198577">
    <property type="component" value="Unassembled WGS sequence"/>
</dbReference>
<dbReference type="PANTHER" id="PTHR35788">
    <property type="entry name" value="EXPORTED PROTEIN-RELATED"/>
    <property type="match status" value="1"/>
</dbReference>
<dbReference type="Pfam" id="PF04294">
    <property type="entry name" value="VanW"/>
    <property type="match status" value="1"/>
</dbReference>
<accession>A0A1I5XTB4</accession>
<dbReference type="AlphaFoldDB" id="A0A1I5XTB4"/>
<dbReference type="PANTHER" id="PTHR35788:SF1">
    <property type="entry name" value="EXPORTED PROTEIN"/>
    <property type="match status" value="1"/>
</dbReference>
<dbReference type="InterPro" id="IPR007391">
    <property type="entry name" value="Vancomycin_resist_VanW"/>
</dbReference>
<keyword evidence="1" id="KW-0472">Membrane</keyword>
<feature type="domain" description="YoaR-like putative peptidoglycan binding" evidence="2">
    <location>
        <begin position="112"/>
        <end position="229"/>
    </location>
</feature>
<feature type="transmembrane region" description="Helical" evidence="1">
    <location>
        <begin position="24"/>
        <end position="43"/>
    </location>
</feature>
<dbReference type="Pfam" id="PF12229">
    <property type="entry name" value="PG_binding_4"/>
    <property type="match status" value="1"/>
</dbReference>
<proteinExistence type="predicted"/>
<dbReference type="OrthoDB" id="9797191at2"/>
<evidence type="ECO:0000256" key="1">
    <source>
        <dbReference type="SAM" id="Phobius"/>
    </source>
</evidence>
<dbReference type="STRING" id="937334.SAMN05444406_13019"/>
<keyword evidence="1" id="KW-1133">Transmembrane helix</keyword>
<evidence type="ECO:0000259" key="2">
    <source>
        <dbReference type="Pfam" id="PF12229"/>
    </source>
</evidence>
<keyword evidence="1" id="KW-0812">Transmembrane</keyword>
<dbReference type="RefSeq" id="WP_092282660.1">
    <property type="nucleotide sequence ID" value="NZ_FOXR01000030.1"/>
</dbReference>
<keyword evidence="4" id="KW-1185">Reference proteome</keyword>
<gene>
    <name evidence="3" type="ORF">SAMN05444406_13019</name>
</gene>
<evidence type="ECO:0000313" key="4">
    <source>
        <dbReference type="Proteomes" id="UP000198577"/>
    </source>
</evidence>
<sequence>MEETNVNAVETAQVGPQQTNTRRIIAIVLVSLFALAVLCFAGFEIKRAIERKRWIQHMKEVVDVPTFYQGIWVDDVHLGGLTFQDAKALLQEKAKEKLEKIRFDLVYGDKRWTFTYKDINAYTDWDIRIVEAYEAGRKGKLEERYNRVKEIEANGLRLQTSLFYNLDEIKDDLKAIAQEINYDPVNAEIRFYPDRKDKFEITEEKPGLFLDTDEVFNTIKQRMEKGEYGEIVLVPTEVAPQVTKADLQKLTHRIVQFSTSLEGSSADRKHNVRLALSKVNGYRLDPGEVFSFNKVVGPRTAKAGFKPAPVIMPDKSMQDDYGGGVCQASSTLYNAVLRANLEIVERYHHSFPVAYLPAGLDATVSYGGADLKFRNNRKTPVFIRTFSSGDNVYVEIYGEPFPNNGEIKCTSVVTAVVPAPEPKRILDKEGKYVKEPGGQFEYVKSRKGYKVTSYKTYYENGKKVWTEVISNDYYRPIQGIIYYRPKAEE</sequence>
<organism evidence="3 4">
    <name type="scientific">Caldicoprobacter faecalis</name>
    <dbReference type="NCBI Taxonomy" id="937334"/>
    <lineage>
        <taxon>Bacteria</taxon>
        <taxon>Bacillati</taxon>
        <taxon>Bacillota</taxon>
        <taxon>Clostridia</taxon>
        <taxon>Caldicoprobacterales</taxon>
        <taxon>Caldicoprobacteraceae</taxon>
        <taxon>Caldicoprobacter</taxon>
    </lineage>
</organism>
<dbReference type="InterPro" id="IPR022029">
    <property type="entry name" value="YoaR-like_PG-bd"/>
</dbReference>
<name>A0A1I5XTB4_9FIRM</name>
<reference evidence="3 4" key="1">
    <citation type="submission" date="2016-10" db="EMBL/GenBank/DDBJ databases">
        <authorList>
            <person name="de Groot N.N."/>
        </authorList>
    </citation>
    <scope>NUCLEOTIDE SEQUENCE [LARGE SCALE GENOMIC DNA]</scope>
    <source>
        <strain evidence="3 4">DSM 20678</strain>
    </source>
</reference>
<evidence type="ECO:0000313" key="3">
    <source>
        <dbReference type="EMBL" id="SFQ35213.1"/>
    </source>
</evidence>
<dbReference type="InterPro" id="IPR052913">
    <property type="entry name" value="Glycopeptide_resist_protein"/>
</dbReference>